<dbReference type="InterPro" id="IPR002035">
    <property type="entry name" value="VWF_A"/>
</dbReference>
<gene>
    <name evidence="3" type="ORF">ABDJ85_14900</name>
</gene>
<dbReference type="CDD" id="cd01454">
    <property type="entry name" value="vWA_norD_type"/>
    <property type="match status" value="1"/>
</dbReference>
<dbReference type="PANTHER" id="PTHR41248:SF1">
    <property type="entry name" value="NORD PROTEIN"/>
    <property type="match status" value="1"/>
</dbReference>
<organism evidence="3 4">
    <name type="scientific">Roseateles paludis</name>
    <dbReference type="NCBI Taxonomy" id="3145238"/>
    <lineage>
        <taxon>Bacteria</taxon>
        <taxon>Pseudomonadati</taxon>
        <taxon>Pseudomonadota</taxon>
        <taxon>Betaproteobacteria</taxon>
        <taxon>Burkholderiales</taxon>
        <taxon>Sphaerotilaceae</taxon>
        <taxon>Roseateles</taxon>
    </lineage>
</organism>
<evidence type="ECO:0000313" key="4">
    <source>
        <dbReference type="Proteomes" id="UP001495147"/>
    </source>
</evidence>
<dbReference type="PROSITE" id="PS50234">
    <property type="entry name" value="VWFA"/>
    <property type="match status" value="1"/>
</dbReference>
<dbReference type="Gene3D" id="3.40.50.410">
    <property type="entry name" value="von Willebrand factor, type A domain"/>
    <property type="match status" value="1"/>
</dbReference>
<dbReference type="PANTHER" id="PTHR41248">
    <property type="entry name" value="NORD PROTEIN"/>
    <property type="match status" value="1"/>
</dbReference>
<dbReference type="SUPFAM" id="SSF53300">
    <property type="entry name" value="vWA-like"/>
    <property type="match status" value="1"/>
</dbReference>
<comment type="caution">
    <text evidence="3">The sequence shown here is derived from an EMBL/GenBank/DDBJ whole genome shotgun (WGS) entry which is preliminary data.</text>
</comment>
<evidence type="ECO:0000259" key="2">
    <source>
        <dbReference type="PROSITE" id="PS50234"/>
    </source>
</evidence>
<dbReference type="InterPro" id="IPR051928">
    <property type="entry name" value="NorD/CobT"/>
</dbReference>
<evidence type="ECO:0000313" key="3">
    <source>
        <dbReference type="EMBL" id="MEO3692765.1"/>
    </source>
</evidence>
<accession>A0ABV0G4Y1</accession>
<feature type="region of interest" description="Disordered" evidence="1">
    <location>
        <begin position="206"/>
        <end position="235"/>
    </location>
</feature>
<feature type="domain" description="VWFA" evidence="2">
    <location>
        <begin position="419"/>
        <end position="599"/>
    </location>
</feature>
<proteinExistence type="predicted"/>
<name>A0ABV0G4Y1_9BURK</name>
<protein>
    <submittedName>
        <fullName evidence="3">VWA domain-containing protein</fullName>
    </submittedName>
</protein>
<dbReference type="InterPro" id="IPR036465">
    <property type="entry name" value="vWFA_dom_sf"/>
</dbReference>
<dbReference type="SMART" id="SM00327">
    <property type="entry name" value="VWA"/>
    <property type="match status" value="1"/>
</dbReference>
<sequence length="601" mass="66369">MEEWVGERWHHWVSRRATAGHPEAVVTLAEVAPAVRLLLHAAGCTQRLATATPLAVGGRRSWWQRVAGSGQRAPLAQLDADALALPQQLAVFDDPALNRDLYLWLAVQAAHLDPALPWATANGLATQAALAAFPGMQARWQRLREAELALREDCTGPHETRLQACLHGDAALQQALTADQPLAQSTLAPVWTWVNALPGSAALKPTADAQAARSTSTAVQLAGRRRARSAEPGERRAPLLLAPKGEWLKTFAEPFNIDRAEDDDDELQDAAAAAEQFDTPTLQADARAARSRVRFDLDLPSEDADDIALDGRDGGEWLPEWDPRRATLVPARVQARRFEARVAAEPWQPPPALRALAQQLRRRLALQQAAPRWRRGQRDGETLDLDAWVRHAALPVGVAAVYQRQQRSARDLATLLLADLSVSTDSYADSERRVIEVIRDSLYTFGEALSGSGDAFALLGFSSLRRQLRLHELKRFDERWGPRVHTRLGALQPGYYTRLGAALRAATLRLQGRPERQRLLLLLTDGKPHDLDGYDGRLGREDTREAVREARAAGLTPFAISIDTEPPTLLPELFGAKGYAWVRRPVDLPQRLTGLYGQLLR</sequence>
<dbReference type="Pfam" id="PF00092">
    <property type="entry name" value="VWA"/>
    <property type="match status" value="1"/>
</dbReference>
<evidence type="ECO:0000256" key="1">
    <source>
        <dbReference type="SAM" id="MobiDB-lite"/>
    </source>
</evidence>
<reference evidence="3 4" key="1">
    <citation type="submission" date="2024-05" db="EMBL/GenBank/DDBJ databases">
        <title>Roseateles sp. DJS-2-20 16S ribosomal RNA gene Genome sequencing and assembly.</title>
        <authorList>
            <person name="Woo H."/>
        </authorList>
    </citation>
    <scope>NUCLEOTIDE SEQUENCE [LARGE SCALE GENOMIC DNA]</scope>
    <source>
        <strain evidence="3 4">DJS-2-20</strain>
    </source>
</reference>
<dbReference type="Proteomes" id="UP001495147">
    <property type="component" value="Unassembled WGS sequence"/>
</dbReference>
<dbReference type="RefSeq" id="WP_347705580.1">
    <property type="nucleotide sequence ID" value="NZ_JBDPZD010000004.1"/>
</dbReference>
<dbReference type="EMBL" id="JBDPZD010000004">
    <property type="protein sequence ID" value="MEO3692765.1"/>
    <property type="molecule type" value="Genomic_DNA"/>
</dbReference>
<keyword evidence="4" id="KW-1185">Reference proteome</keyword>